<organism evidence="3 5">
    <name type="scientific">Vibrio crassostreae</name>
    <dbReference type="NCBI Taxonomy" id="246167"/>
    <lineage>
        <taxon>Bacteria</taxon>
        <taxon>Pseudomonadati</taxon>
        <taxon>Pseudomonadota</taxon>
        <taxon>Gammaproteobacteria</taxon>
        <taxon>Vibrionales</taxon>
        <taxon>Vibrionaceae</taxon>
        <taxon>Vibrio</taxon>
    </lineage>
</organism>
<keyword evidence="4" id="KW-1185">Reference proteome</keyword>
<keyword evidence="1" id="KW-0812">Transmembrane</keyword>
<proteinExistence type="predicted"/>
<reference evidence="3 4" key="1">
    <citation type="submission" date="2014-06" db="EMBL/GenBank/DDBJ databases">
        <authorList>
            <person name="Le Roux F."/>
        </authorList>
    </citation>
    <scope>NUCLEOTIDE SEQUENCE</scope>
    <source>
        <strain evidence="2 4">J5-4</strain>
        <strain evidence="3">J5-5</strain>
    </source>
</reference>
<sequence length="52" mass="5861">MTADTFTLNRINTVKMTVSYDVSLAVLLMATMYALIHSITQTSEDRHLKVNT</sequence>
<feature type="transmembrane region" description="Helical" evidence="1">
    <location>
        <begin position="20"/>
        <end position="39"/>
    </location>
</feature>
<evidence type="ECO:0000313" key="4">
    <source>
        <dbReference type="Proteomes" id="UP000049077"/>
    </source>
</evidence>
<accession>A0A822N1B6</accession>
<evidence type="ECO:0000313" key="2">
    <source>
        <dbReference type="EMBL" id="CDT16540.1"/>
    </source>
</evidence>
<dbReference type="EMBL" id="CCJX01000065">
    <property type="protein sequence ID" value="CDT16540.1"/>
    <property type="molecule type" value="Genomic_DNA"/>
</dbReference>
<gene>
    <name evidence="2" type="ORF">VCR4J5_1570018</name>
    <name evidence="3" type="ORF">VCR5J5_240013</name>
</gene>
<keyword evidence="1" id="KW-1133">Transmembrane helix</keyword>
<dbReference type="AlphaFoldDB" id="A0A822N1B6"/>
<evidence type="ECO:0000313" key="3">
    <source>
        <dbReference type="EMBL" id="CDT29289.1"/>
    </source>
</evidence>
<dbReference type="Proteomes" id="UP000049077">
    <property type="component" value="Unassembled WGS sequence"/>
</dbReference>
<comment type="caution">
    <text evidence="3">The sequence shown here is derived from an EMBL/GenBank/DDBJ whole genome shotgun (WGS) entry which is preliminary data.</text>
</comment>
<protein>
    <submittedName>
        <fullName evidence="3">Uncharacterized protein</fullName>
    </submittedName>
</protein>
<dbReference type="Proteomes" id="UP000049495">
    <property type="component" value="Unassembled WGS sequence"/>
</dbReference>
<dbReference type="EMBL" id="CCJV01000083">
    <property type="protein sequence ID" value="CDT29289.1"/>
    <property type="molecule type" value="Genomic_DNA"/>
</dbReference>
<reference evidence="5" key="2">
    <citation type="submission" date="2014-06" db="EMBL/GenBank/DDBJ databases">
        <authorList>
            <person name="Le Roux Frederique"/>
        </authorList>
    </citation>
    <scope>NUCLEOTIDE SEQUENCE [LARGE SCALE GENOMIC DNA]</scope>
    <source>
        <strain evidence="5">J5-5</strain>
    </source>
</reference>
<evidence type="ECO:0000313" key="5">
    <source>
        <dbReference type="Proteomes" id="UP000049495"/>
    </source>
</evidence>
<name>A0A822N1B6_9VIBR</name>
<keyword evidence="1" id="KW-0472">Membrane</keyword>
<evidence type="ECO:0000256" key="1">
    <source>
        <dbReference type="SAM" id="Phobius"/>
    </source>
</evidence>